<protein>
    <recommendedName>
        <fullName evidence="3">C2H2-type domain-containing protein</fullName>
    </recommendedName>
</protein>
<keyword evidence="5" id="KW-1185">Reference proteome</keyword>
<evidence type="ECO:0000313" key="5">
    <source>
        <dbReference type="Proteomes" id="UP001454036"/>
    </source>
</evidence>
<dbReference type="PROSITE" id="PS00028">
    <property type="entry name" value="ZINC_FINGER_C2H2_1"/>
    <property type="match status" value="1"/>
</dbReference>
<dbReference type="PROSITE" id="PS50157">
    <property type="entry name" value="ZINC_FINGER_C2H2_2"/>
    <property type="match status" value="1"/>
</dbReference>
<dbReference type="GO" id="GO:0003700">
    <property type="term" value="F:DNA-binding transcription factor activity"/>
    <property type="evidence" value="ECO:0007669"/>
    <property type="project" value="InterPro"/>
</dbReference>
<keyword evidence="1" id="KW-0862">Zinc</keyword>
<dbReference type="GO" id="GO:0008270">
    <property type="term" value="F:zinc ion binding"/>
    <property type="evidence" value="ECO:0007669"/>
    <property type="project" value="UniProtKB-KW"/>
</dbReference>
<dbReference type="GO" id="GO:0009739">
    <property type="term" value="P:response to gibberellin"/>
    <property type="evidence" value="ECO:0007669"/>
    <property type="project" value="InterPro"/>
</dbReference>
<evidence type="ECO:0000256" key="1">
    <source>
        <dbReference type="PROSITE-ProRule" id="PRU00042"/>
    </source>
</evidence>
<dbReference type="InterPro" id="IPR013087">
    <property type="entry name" value="Znf_C2H2_type"/>
</dbReference>
<evidence type="ECO:0000256" key="2">
    <source>
        <dbReference type="SAM" id="MobiDB-lite"/>
    </source>
</evidence>
<feature type="domain" description="C2H2-type" evidence="3">
    <location>
        <begin position="138"/>
        <end position="165"/>
    </location>
</feature>
<name>A0AAV3Q143_LITER</name>
<evidence type="ECO:0000313" key="4">
    <source>
        <dbReference type="EMBL" id="GAA0157238.1"/>
    </source>
</evidence>
<feature type="compositionally biased region" description="Low complexity" evidence="2">
    <location>
        <begin position="110"/>
        <end position="119"/>
    </location>
</feature>
<dbReference type="Proteomes" id="UP001454036">
    <property type="component" value="Unassembled WGS sequence"/>
</dbReference>
<dbReference type="SUPFAM" id="SSF57667">
    <property type="entry name" value="beta-beta-alpha zinc fingers"/>
    <property type="match status" value="1"/>
</dbReference>
<comment type="caution">
    <text evidence="4">The sequence shown here is derived from an EMBL/GenBank/DDBJ whole genome shotgun (WGS) entry which is preliminary data.</text>
</comment>
<sequence length="300" mass="33711">MEGFIPIILTLEGPTLPSMTSQTPYTKHLHFLLHLRFPYPLNSPSLSLQPLLSKTSIFMEKIDQETRETHDFMNVESFSQLPFIRPTSSSNKEKGIRLFGKEFVTDSMETNNNNNNNTNASEDVKENNESGETNKQKFECHYCCRIFPTSQALGGHQNAHKRERQNAKRGHLQIPHGGYPEAHVYGLMNYHHRLGSAPPTPPPATTFQPWNHHSTRFHGVGNGGYNYSQAAAPINGSPLWRISQGHSVSQVHVPMFSPSDEMRPSMASNNISSAPSQNFLAKFESKSANIQDQVSLDLRL</sequence>
<dbReference type="AlphaFoldDB" id="A0AAV3Q143"/>
<proteinExistence type="predicted"/>
<organism evidence="4 5">
    <name type="scientific">Lithospermum erythrorhizon</name>
    <name type="common">Purple gromwell</name>
    <name type="synonym">Lithospermum officinale var. erythrorhizon</name>
    <dbReference type="NCBI Taxonomy" id="34254"/>
    <lineage>
        <taxon>Eukaryota</taxon>
        <taxon>Viridiplantae</taxon>
        <taxon>Streptophyta</taxon>
        <taxon>Embryophyta</taxon>
        <taxon>Tracheophyta</taxon>
        <taxon>Spermatophyta</taxon>
        <taxon>Magnoliopsida</taxon>
        <taxon>eudicotyledons</taxon>
        <taxon>Gunneridae</taxon>
        <taxon>Pentapetalae</taxon>
        <taxon>asterids</taxon>
        <taxon>lamiids</taxon>
        <taxon>Boraginales</taxon>
        <taxon>Boraginaceae</taxon>
        <taxon>Boraginoideae</taxon>
        <taxon>Lithospermeae</taxon>
        <taxon>Lithospermum</taxon>
    </lineage>
</organism>
<dbReference type="PANTHER" id="PTHR46547:SF7">
    <property type="entry name" value="ZINC FINGER PROTEIN GIS"/>
    <property type="match status" value="1"/>
</dbReference>
<dbReference type="InterPro" id="IPR044291">
    <property type="entry name" value="GIS/GIS2/ZFP8"/>
</dbReference>
<dbReference type="InterPro" id="IPR036236">
    <property type="entry name" value="Znf_C2H2_sf"/>
</dbReference>
<evidence type="ECO:0000259" key="3">
    <source>
        <dbReference type="PROSITE" id="PS50157"/>
    </source>
</evidence>
<feature type="compositionally biased region" description="Basic and acidic residues" evidence="2">
    <location>
        <begin position="122"/>
        <end position="132"/>
    </location>
</feature>
<dbReference type="PANTHER" id="PTHR46547">
    <property type="entry name" value="ZINC FINGER PROTEIN GIS"/>
    <property type="match status" value="1"/>
</dbReference>
<dbReference type="GO" id="GO:0010090">
    <property type="term" value="P:trichome morphogenesis"/>
    <property type="evidence" value="ECO:0007669"/>
    <property type="project" value="InterPro"/>
</dbReference>
<reference evidence="4 5" key="1">
    <citation type="submission" date="2024-01" db="EMBL/GenBank/DDBJ databases">
        <title>The complete chloroplast genome sequence of Lithospermum erythrorhizon: insights into the phylogenetic relationship among Boraginaceae species and the maternal lineages of purple gromwells.</title>
        <authorList>
            <person name="Okada T."/>
            <person name="Watanabe K."/>
        </authorList>
    </citation>
    <scope>NUCLEOTIDE SEQUENCE [LARGE SCALE GENOMIC DNA]</scope>
</reference>
<keyword evidence="1" id="KW-0863">Zinc-finger</keyword>
<feature type="region of interest" description="Disordered" evidence="2">
    <location>
        <begin position="107"/>
        <end position="132"/>
    </location>
</feature>
<gene>
    <name evidence="4" type="ORF">LIER_14548</name>
</gene>
<dbReference type="EMBL" id="BAABME010003061">
    <property type="protein sequence ID" value="GAA0157238.1"/>
    <property type="molecule type" value="Genomic_DNA"/>
</dbReference>
<keyword evidence="1" id="KW-0479">Metal-binding</keyword>
<accession>A0AAV3Q143</accession>